<keyword evidence="5 7" id="KW-1133">Transmembrane helix</keyword>
<comment type="subcellular location">
    <subcellularLocation>
        <location evidence="1">Cell membrane</location>
        <topology evidence="1">Multi-pass membrane protein</topology>
    </subcellularLocation>
</comment>
<evidence type="ECO:0000313" key="8">
    <source>
        <dbReference type="EMBL" id="RAP02382.1"/>
    </source>
</evidence>
<feature type="transmembrane region" description="Helical" evidence="7">
    <location>
        <begin position="37"/>
        <end position="55"/>
    </location>
</feature>
<feature type="transmembrane region" description="Helical" evidence="7">
    <location>
        <begin position="225"/>
        <end position="251"/>
    </location>
</feature>
<comment type="caution">
    <text evidence="8">The sequence shown here is derived from an EMBL/GenBank/DDBJ whole genome shotgun (WGS) entry which is preliminary data.</text>
</comment>
<comment type="similarity">
    <text evidence="2">Belongs to the UPF0104 family.</text>
</comment>
<name>A0A328PWS5_9EURY</name>
<reference evidence="8 9" key="1">
    <citation type="submission" date="2017-05" db="EMBL/GenBank/DDBJ databases">
        <title>Host range expansion of the Methanosphaera genus to humans and monogastric animals involves recent and extensive reduction in genome content.</title>
        <authorList>
            <person name="Hoedt E.C."/>
            <person name="Volmer J.G."/>
            <person name="Parks D.H."/>
            <person name="Rosewarne C.P."/>
            <person name="Denman S.E."/>
            <person name="Mcsweeney C.S."/>
            <person name="O Cuiv P."/>
            <person name="Hugenholtz P."/>
            <person name="Tyson G.W."/>
            <person name="Morrison M."/>
        </authorList>
    </citation>
    <scope>NUCLEOTIDE SEQUENCE [LARGE SCALE GENOMIC DNA]</scope>
    <source>
        <strain evidence="8 9">PA5</strain>
    </source>
</reference>
<dbReference type="NCBIfam" id="TIGR00374">
    <property type="entry name" value="flippase-like domain"/>
    <property type="match status" value="1"/>
</dbReference>
<dbReference type="Proteomes" id="UP000248557">
    <property type="component" value="Unassembled WGS sequence"/>
</dbReference>
<organism evidence="8 9">
    <name type="scientific">Methanosphaera stadtmanae</name>
    <dbReference type="NCBI Taxonomy" id="2317"/>
    <lineage>
        <taxon>Archaea</taxon>
        <taxon>Methanobacteriati</taxon>
        <taxon>Methanobacteriota</taxon>
        <taxon>Methanomada group</taxon>
        <taxon>Methanobacteria</taxon>
        <taxon>Methanobacteriales</taxon>
        <taxon>Methanobacteriaceae</taxon>
        <taxon>Methanosphaera</taxon>
    </lineage>
</organism>
<keyword evidence="4 7" id="KW-0812">Transmembrane</keyword>
<accession>A0A328PWS5</accession>
<feature type="transmembrane region" description="Helical" evidence="7">
    <location>
        <begin position="257"/>
        <end position="276"/>
    </location>
</feature>
<dbReference type="PANTHER" id="PTHR39087:SF2">
    <property type="entry name" value="UPF0104 MEMBRANE PROTEIN MJ1595"/>
    <property type="match status" value="1"/>
</dbReference>
<feature type="transmembrane region" description="Helical" evidence="7">
    <location>
        <begin position="6"/>
        <end position="25"/>
    </location>
</feature>
<evidence type="ECO:0000313" key="9">
    <source>
        <dbReference type="Proteomes" id="UP000248557"/>
    </source>
</evidence>
<dbReference type="AlphaFoldDB" id="A0A328PWS5"/>
<evidence type="ECO:0008006" key="10">
    <source>
        <dbReference type="Google" id="ProtNLM"/>
    </source>
</evidence>
<gene>
    <name evidence="8" type="ORF">CA615_07530</name>
</gene>
<evidence type="ECO:0000256" key="4">
    <source>
        <dbReference type="ARBA" id="ARBA00022692"/>
    </source>
</evidence>
<protein>
    <recommendedName>
        <fullName evidence="10">TIGR00374 family protein</fullName>
    </recommendedName>
</protein>
<evidence type="ECO:0000256" key="5">
    <source>
        <dbReference type="ARBA" id="ARBA00022989"/>
    </source>
</evidence>
<dbReference type="GO" id="GO:0005886">
    <property type="term" value="C:plasma membrane"/>
    <property type="evidence" value="ECO:0007669"/>
    <property type="project" value="UniProtKB-SubCell"/>
</dbReference>
<feature type="transmembrane region" description="Helical" evidence="7">
    <location>
        <begin position="313"/>
        <end position="332"/>
    </location>
</feature>
<dbReference type="EMBL" id="NGJK01000093">
    <property type="protein sequence ID" value="RAP02382.1"/>
    <property type="molecule type" value="Genomic_DNA"/>
</dbReference>
<proteinExistence type="inferred from homology"/>
<evidence type="ECO:0000256" key="1">
    <source>
        <dbReference type="ARBA" id="ARBA00004651"/>
    </source>
</evidence>
<evidence type="ECO:0000256" key="3">
    <source>
        <dbReference type="ARBA" id="ARBA00022475"/>
    </source>
</evidence>
<feature type="transmembrane region" description="Helical" evidence="7">
    <location>
        <begin position="149"/>
        <end position="174"/>
    </location>
</feature>
<feature type="transmembrane region" description="Helical" evidence="7">
    <location>
        <begin position="288"/>
        <end position="307"/>
    </location>
</feature>
<dbReference type="Pfam" id="PF03706">
    <property type="entry name" value="LPG_synthase_TM"/>
    <property type="match status" value="1"/>
</dbReference>
<dbReference type="PANTHER" id="PTHR39087">
    <property type="entry name" value="UPF0104 MEMBRANE PROTEIN MJ1595"/>
    <property type="match status" value="1"/>
</dbReference>
<evidence type="ECO:0000256" key="2">
    <source>
        <dbReference type="ARBA" id="ARBA00011061"/>
    </source>
</evidence>
<dbReference type="InterPro" id="IPR022791">
    <property type="entry name" value="L-PG_synthase/AglD"/>
</dbReference>
<keyword evidence="6 7" id="KW-0472">Membrane</keyword>
<sequence>MNYKKVFGLLLIGLVVLAAMIIFIGPGEIISALKQANMNYVLLAIILQVITMILWNLRWSVILGGLNIAHKKITLFAMLLVGLAVNNLTPSGRGGGEPVRAYLLSKNTNSSFKTTFATVMGDKLFDIFPFTILAIIAMIYLIFTIHLSIVMLATLIFAIILFVALLIFIVYICINETFGVRVIRWVFRQLNKVIKRNIEPYEIKILNSLKGFQTSLLYLLKNKQIFVSAIFISFIAWFLEIMRMYIVFMAFGVQVSIGMVAAVFLLSTLVGMIPTLPGGLGAIDGVMILVYSLSGIPPFISTAVTLVERLISFWMVSVLGLLTLPYFGTGVLDEVDIN</sequence>
<evidence type="ECO:0000256" key="7">
    <source>
        <dbReference type="SAM" id="Phobius"/>
    </source>
</evidence>
<keyword evidence="3" id="KW-1003">Cell membrane</keyword>
<evidence type="ECO:0000256" key="6">
    <source>
        <dbReference type="ARBA" id="ARBA00023136"/>
    </source>
</evidence>
<feature type="transmembrane region" description="Helical" evidence="7">
    <location>
        <begin position="124"/>
        <end position="143"/>
    </location>
</feature>
<dbReference type="RefSeq" id="WP_112149765.1">
    <property type="nucleotide sequence ID" value="NZ_CAUHHK010000008.1"/>
</dbReference>